<evidence type="ECO:0000256" key="7">
    <source>
        <dbReference type="SAM" id="Phobius"/>
    </source>
</evidence>
<proteinExistence type="inferred from homology"/>
<feature type="transmembrane region" description="Helical" evidence="7">
    <location>
        <begin position="63"/>
        <end position="88"/>
    </location>
</feature>
<evidence type="ECO:0000256" key="2">
    <source>
        <dbReference type="ARBA" id="ARBA00008141"/>
    </source>
</evidence>
<reference evidence="8" key="1">
    <citation type="submission" date="2021-09" db="EMBL/GenBank/DDBJ databases">
        <title>The genome of Mauremys mutica provides insights into the evolution of semi-aquatic lifestyle.</title>
        <authorList>
            <person name="Gong S."/>
            <person name="Gao Y."/>
        </authorList>
    </citation>
    <scope>NUCLEOTIDE SEQUENCE</scope>
    <source>
        <strain evidence="8">MM-2020</strain>
        <tissue evidence="8">Muscle</tissue>
    </source>
</reference>
<keyword evidence="6 7" id="KW-0472">Membrane</keyword>
<dbReference type="AlphaFoldDB" id="A0A9D3XWM1"/>
<evidence type="ECO:0000256" key="5">
    <source>
        <dbReference type="ARBA" id="ARBA00022989"/>
    </source>
</evidence>
<evidence type="ECO:0000313" key="9">
    <source>
        <dbReference type="Proteomes" id="UP000827986"/>
    </source>
</evidence>
<evidence type="ECO:0000256" key="4">
    <source>
        <dbReference type="ARBA" id="ARBA00022889"/>
    </source>
</evidence>
<keyword evidence="3 7" id="KW-0812">Transmembrane</keyword>
<dbReference type="EMBL" id="JAHDVG010000463">
    <property type="protein sequence ID" value="KAH1186505.1"/>
    <property type="molecule type" value="Genomic_DNA"/>
</dbReference>
<comment type="caution">
    <text evidence="8">The sequence shown here is derived from an EMBL/GenBank/DDBJ whole genome shotgun (WGS) entry which is preliminary data.</text>
</comment>
<keyword evidence="5 7" id="KW-1133">Transmembrane helix</keyword>
<evidence type="ECO:0008006" key="10">
    <source>
        <dbReference type="Google" id="ProtNLM"/>
    </source>
</evidence>
<comment type="subcellular location">
    <subcellularLocation>
        <location evidence="1">Membrane</location>
        <topology evidence="1">Multi-pass membrane protein</topology>
    </subcellularLocation>
</comment>
<sequence>MASEGEIINLQAGNPGSRRDNPININHYATKKSVAESMLDVALFMANVTQLKAVLEQGVSFQYYATLISLISISLFFQVVIGILLIIIGPDCQIDVIGSCGCASENKAPLARLNLNDVSKQHRLNVLNNTATALIFITVILNIFITGFGVQKTGLYPTRRRY</sequence>
<evidence type="ECO:0000256" key="3">
    <source>
        <dbReference type="ARBA" id="ARBA00022692"/>
    </source>
</evidence>
<evidence type="ECO:0000313" key="8">
    <source>
        <dbReference type="EMBL" id="KAH1186505.1"/>
    </source>
</evidence>
<dbReference type="GO" id="GO:0042246">
    <property type="term" value="P:tissue regeneration"/>
    <property type="evidence" value="ECO:0007669"/>
    <property type="project" value="InterPro"/>
</dbReference>
<dbReference type="Pfam" id="PF04923">
    <property type="entry name" value="Ninjurin"/>
    <property type="match status" value="1"/>
</dbReference>
<dbReference type="GO" id="GO:0016020">
    <property type="term" value="C:membrane"/>
    <property type="evidence" value="ECO:0007669"/>
    <property type="project" value="UniProtKB-SubCell"/>
</dbReference>
<dbReference type="PANTHER" id="PTHR12316">
    <property type="entry name" value="NINJURIN-RELATED"/>
    <property type="match status" value="1"/>
</dbReference>
<dbReference type="InterPro" id="IPR007007">
    <property type="entry name" value="Ninjurin"/>
</dbReference>
<accession>A0A9D3XWM1</accession>
<evidence type="ECO:0000256" key="6">
    <source>
        <dbReference type="ARBA" id="ARBA00023136"/>
    </source>
</evidence>
<feature type="transmembrane region" description="Helical" evidence="7">
    <location>
        <begin position="131"/>
        <end position="150"/>
    </location>
</feature>
<protein>
    <recommendedName>
        <fullName evidence="10">Ninjurin 2</fullName>
    </recommendedName>
</protein>
<keyword evidence="4" id="KW-0130">Cell adhesion</keyword>
<organism evidence="8 9">
    <name type="scientific">Mauremys mutica</name>
    <name type="common">yellowpond turtle</name>
    <dbReference type="NCBI Taxonomy" id="74926"/>
    <lineage>
        <taxon>Eukaryota</taxon>
        <taxon>Metazoa</taxon>
        <taxon>Chordata</taxon>
        <taxon>Craniata</taxon>
        <taxon>Vertebrata</taxon>
        <taxon>Euteleostomi</taxon>
        <taxon>Archelosauria</taxon>
        <taxon>Testudinata</taxon>
        <taxon>Testudines</taxon>
        <taxon>Cryptodira</taxon>
        <taxon>Durocryptodira</taxon>
        <taxon>Testudinoidea</taxon>
        <taxon>Geoemydidae</taxon>
        <taxon>Geoemydinae</taxon>
        <taxon>Mauremys</taxon>
    </lineage>
</organism>
<gene>
    <name evidence="8" type="ORF">KIL84_019254</name>
</gene>
<keyword evidence="9" id="KW-1185">Reference proteome</keyword>
<dbReference type="PANTHER" id="PTHR12316:SF24">
    <property type="entry name" value="NINJURIN-2"/>
    <property type="match status" value="1"/>
</dbReference>
<name>A0A9D3XWM1_9SAUR</name>
<dbReference type="Proteomes" id="UP000827986">
    <property type="component" value="Unassembled WGS sequence"/>
</dbReference>
<dbReference type="GO" id="GO:0007155">
    <property type="term" value="P:cell adhesion"/>
    <property type="evidence" value="ECO:0007669"/>
    <property type="project" value="UniProtKB-KW"/>
</dbReference>
<comment type="similarity">
    <text evidence="2">Belongs to the ninjurin family.</text>
</comment>
<evidence type="ECO:0000256" key="1">
    <source>
        <dbReference type="ARBA" id="ARBA00004141"/>
    </source>
</evidence>